<dbReference type="Proteomes" id="UP000036987">
    <property type="component" value="Unassembled WGS sequence"/>
</dbReference>
<sequence length="57" mass="6760">MQKTKSVGTPQMRTCKDQILLDHHLLIFYENIKVLKLKKTRLTMNKRSLNTALFRKS</sequence>
<keyword evidence="2" id="KW-1185">Reference proteome</keyword>
<organism evidence="1 2">
    <name type="scientific">Zostera marina</name>
    <name type="common">Eelgrass</name>
    <dbReference type="NCBI Taxonomy" id="29655"/>
    <lineage>
        <taxon>Eukaryota</taxon>
        <taxon>Viridiplantae</taxon>
        <taxon>Streptophyta</taxon>
        <taxon>Embryophyta</taxon>
        <taxon>Tracheophyta</taxon>
        <taxon>Spermatophyta</taxon>
        <taxon>Magnoliopsida</taxon>
        <taxon>Liliopsida</taxon>
        <taxon>Zosteraceae</taxon>
        <taxon>Zostera</taxon>
    </lineage>
</organism>
<protein>
    <submittedName>
        <fullName evidence="1">Uncharacterized protein</fullName>
    </submittedName>
</protein>
<gene>
    <name evidence="1" type="ORF">ZOSMA_451G00010</name>
</gene>
<comment type="caution">
    <text evidence="1">The sequence shown here is derived from an EMBL/GenBank/DDBJ whole genome shotgun (WGS) entry which is preliminary data.</text>
</comment>
<reference evidence="2" key="1">
    <citation type="journal article" date="2016" name="Nature">
        <title>The genome of the seagrass Zostera marina reveals angiosperm adaptation to the sea.</title>
        <authorList>
            <person name="Olsen J.L."/>
            <person name="Rouze P."/>
            <person name="Verhelst B."/>
            <person name="Lin Y.-C."/>
            <person name="Bayer T."/>
            <person name="Collen J."/>
            <person name="Dattolo E."/>
            <person name="De Paoli E."/>
            <person name="Dittami S."/>
            <person name="Maumus F."/>
            <person name="Michel G."/>
            <person name="Kersting A."/>
            <person name="Lauritano C."/>
            <person name="Lohaus R."/>
            <person name="Toepel M."/>
            <person name="Tonon T."/>
            <person name="Vanneste K."/>
            <person name="Amirebrahimi M."/>
            <person name="Brakel J."/>
            <person name="Bostroem C."/>
            <person name="Chovatia M."/>
            <person name="Grimwood J."/>
            <person name="Jenkins J.W."/>
            <person name="Jueterbock A."/>
            <person name="Mraz A."/>
            <person name="Stam W.T."/>
            <person name="Tice H."/>
            <person name="Bornberg-Bauer E."/>
            <person name="Green P.J."/>
            <person name="Pearson G.A."/>
            <person name="Procaccini G."/>
            <person name="Duarte C.M."/>
            <person name="Schmutz J."/>
            <person name="Reusch T.B.H."/>
            <person name="Van de Peer Y."/>
        </authorList>
    </citation>
    <scope>NUCLEOTIDE SEQUENCE [LARGE SCALE GENOMIC DNA]</scope>
    <source>
        <strain evidence="2">cv. Finnish</strain>
    </source>
</reference>
<evidence type="ECO:0000313" key="1">
    <source>
        <dbReference type="EMBL" id="KMZ62586.1"/>
    </source>
</evidence>
<proteinExistence type="predicted"/>
<name>A0A0K9P0K6_ZOSMR</name>
<accession>A0A0K9P0K6</accession>
<evidence type="ECO:0000313" key="2">
    <source>
        <dbReference type="Proteomes" id="UP000036987"/>
    </source>
</evidence>
<dbReference type="AlphaFoldDB" id="A0A0K9P0K6"/>
<dbReference type="EMBL" id="LFYR01001332">
    <property type="protein sequence ID" value="KMZ62586.1"/>
    <property type="molecule type" value="Genomic_DNA"/>
</dbReference>